<dbReference type="EMBL" id="WVIC01000002">
    <property type="protein sequence ID" value="NCJ05275.1"/>
    <property type="molecule type" value="Genomic_DNA"/>
</dbReference>
<dbReference type="InterPro" id="IPR007159">
    <property type="entry name" value="SpoVT-AbrB_dom"/>
</dbReference>
<keyword evidence="4" id="KW-1185">Reference proteome</keyword>
<dbReference type="PANTHER" id="PTHR42182">
    <property type="entry name" value="SLL0359 PROTEIN"/>
    <property type="match status" value="1"/>
</dbReference>
<evidence type="ECO:0000313" key="3">
    <source>
        <dbReference type="EMBL" id="NCJ05275.1"/>
    </source>
</evidence>
<dbReference type="GO" id="GO:0001217">
    <property type="term" value="F:DNA-binding transcription repressor activity"/>
    <property type="evidence" value="ECO:0007669"/>
    <property type="project" value="TreeGrafter"/>
</dbReference>
<evidence type="ECO:0000256" key="1">
    <source>
        <dbReference type="PROSITE-ProRule" id="PRU01076"/>
    </source>
</evidence>
<name>A0A8K2A6I5_9CYAN</name>
<evidence type="ECO:0000313" key="4">
    <source>
        <dbReference type="Proteomes" id="UP000607397"/>
    </source>
</evidence>
<accession>A0A8K2A6I5</accession>
<dbReference type="InterPro" id="IPR027360">
    <property type="entry name" value="AbrB-like"/>
</dbReference>
<dbReference type="GO" id="GO:0032993">
    <property type="term" value="C:protein-DNA complex"/>
    <property type="evidence" value="ECO:0007669"/>
    <property type="project" value="TreeGrafter"/>
</dbReference>
<keyword evidence="1" id="KW-0238">DNA-binding</keyword>
<sequence>MAKRKKTQIKPLTGEALIQKVKTLNHLSRELKAKECGYYTVTEKGDLRVNMVQFMNALIEAEGISLDAQRPDKPGRGGRKASYRVSVQANGNLLIGSAYTEKMSLKPGDTFQVFLKRRHIHLQLVSASDSEASGDS</sequence>
<dbReference type="PROSITE" id="PS51740">
    <property type="entry name" value="SPOVT_ABRB"/>
    <property type="match status" value="1"/>
</dbReference>
<dbReference type="PANTHER" id="PTHR42182:SF1">
    <property type="entry name" value="SLL0359 PROTEIN"/>
    <property type="match status" value="1"/>
</dbReference>
<reference evidence="3" key="1">
    <citation type="submission" date="2019-12" db="EMBL/GenBank/DDBJ databases">
        <title>High-Quality draft genome sequences of three cyanobacteria isolated from the limestone walls of the Old Cathedral of Coimbra.</title>
        <authorList>
            <person name="Tiago I."/>
            <person name="Soares F."/>
            <person name="Portugal A."/>
        </authorList>
    </citation>
    <scope>NUCLEOTIDE SEQUENCE [LARGE SCALE GENOMIC DNA]</scope>
    <source>
        <strain evidence="3">C</strain>
    </source>
</reference>
<proteinExistence type="predicted"/>
<dbReference type="RefSeq" id="WP_161823764.1">
    <property type="nucleotide sequence ID" value="NZ_WVIC01000002.1"/>
</dbReference>
<protein>
    <submittedName>
        <fullName evidence="3">AbrB family transcriptional regulator</fullName>
    </submittedName>
</protein>
<feature type="domain" description="SpoVT-AbrB" evidence="2">
    <location>
        <begin position="82"/>
        <end position="127"/>
    </location>
</feature>
<dbReference type="Pfam" id="PF14250">
    <property type="entry name" value="AbrB-like"/>
    <property type="match status" value="1"/>
</dbReference>
<evidence type="ECO:0000259" key="2">
    <source>
        <dbReference type="PROSITE" id="PS51740"/>
    </source>
</evidence>
<comment type="caution">
    <text evidence="3">The sequence shown here is derived from an EMBL/GenBank/DDBJ whole genome shotgun (WGS) entry which is preliminary data.</text>
</comment>
<dbReference type="Proteomes" id="UP000607397">
    <property type="component" value="Unassembled WGS sequence"/>
</dbReference>
<gene>
    <name evidence="3" type="ORF">GS597_01830</name>
</gene>
<organism evidence="3 4">
    <name type="scientific">Petrachloros mirabilis ULC683</name>
    <dbReference type="NCBI Taxonomy" id="2781853"/>
    <lineage>
        <taxon>Bacteria</taxon>
        <taxon>Bacillati</taxon>
        <taxon>Cyanobacteriota</taxon>
        <taxon>Cyanophyceae</taxon>
        <taxon>Synechococcales</taxon>
        <taxon>Petrachlorosaceae</taxon>
        <taxon>Petrachloros</taxon>
        <taxon>Petrachloros mirabilis</taxon>
    </lineage>
</organism>
<dbReference type="AlphaFoldDB" id="A0A8K2A6I5"/>
<dbReference type="GO" id="GO:0000976">
    <property type="term" value="F:transcription cis-regulatory region binding"/>
    <property type="evidence" value="ECO:0007669"/>
    <property type="project" value="TreeGrafter"/>
</dbReference>